<proteinExistence type="inferred from homology"/>
<evidence type="ECO:0000256" key="4">
    <source>
        <dbReference type="ARBA" id="ARBA00023002"/>
    </source>
</evidence>
<keyword evidence="3 5" id="KW-0288">FMN</keyword>
<dbReference type="SUPFAM" id="SSF55469">
    <property type="entry name" value="FMN-dependent nitroreductase-like"/>
    <property type="match status" value="1"/>
</dbReference>
<dbReference type="CDD" id="cd02146">
    <property type="entry name" value="NfsA-like"/>
    <property type="match status" value="1"/>
</dbReference>
<keyword evidence="8" id="KW-1185">Reference proteome</keyword>
<dbReference type="InterPro" id="IPR029479">
    <property type="entry name" value="Nitroreductase"/>
</dbReference>
<gene>
    <name evidence="7" type="primary">nfrA2</name>
    <name evidence="7" type="ORF">JIR001_21310</name>
</gene>
<keyword evidence="5" id="KW-0521">NADP</keyword>
<reference evidence="7" key="1">
    <citation type="journal article" date="2013" name="Int. J. Syst. Evol. Microbiol.">
        <title>Polycladomyces abyssicola gen. nov., sp. nov., a thermophilic filamentous bacterium isolated from hemipelagic sediment.</title>
        <authorList>
            <person name="Tsubouchi T."/>
            <person name="Shimane Y."/>
            <person name="Mori K."/>
            <person name="Usui K."/>
            <person name="Hiraki T."/>
            <person name="Tame A."/>
            <person name="Uematsu K."/>
            <person name="Maruyama T."/>
            <person name="Hatada Y."/>
        </authorList>
    </citation>
    <scope>NUCLEOTIDE SEQUENCE</scope>
    <source>
        <strain evidence="7">JIR-001</strain>
    </source>
</reference>
<dbReference type="InterPro" id="IPR000415">
    <property type="entry name" value="Nitroreductase-like"/>
</dbReference>
<name>A0A8D5UGM9_9BACL</name>
<dbReference type="AlphaFoldDB" id="A0A8D5UGM9"/>
<evidence type="ECO:0000313" key="8">
    <source>
        <dbReference type="Proteomes" id="UP000677436"/>
    </source>
</evidence>
<sequence>MNDVIRTLTQHRSIRSYTSQEVTDEQLDHIFRAIQAAPNSINGQQVIVIVVKEKERKRKLSQLVGNQVWVDQAPVFLVFCLDFYRAKLAAETNGEQLAITNSIESIIVGATDVGIALANAAAAAESMGLGIVPIGGIRKNPDEVIKLLNLPEYVFPVSGLVIGHPADPSAQKPRLPREAVIHQETYNRDQLDLIRQYDETMAEYMRQRTGGESDRNWSQTVSSFYNKIYYPKVRPTLDQQGFKYN</sequence>
<evidence type="ECO:0000313" key="7">
    <source>
        <dbReference type="EMBL" id="BCU82348.1"/>
    </source>
</evidence>
<dbReference type="EMBL" id="AP024601">
    <property type="protein sequence ID" value="BCU82348.1"/>
    <property type="molecule type" value="Genomic_DNA"/>
</dbReference>
<evidence type="ECO:0000256" key="1">
    <source>
        <dbReference type="ARBA" id="ARBA00008366"/>
    </source>
</evidence>
<dbReference type="PANTHER" id="PTHR43425">
    <property type="entry name" value="OXYGEN-INSENSITIVE NADPH NITROREDUCTASE"/>
    <property type="match status" value="1"/>
</dbReference>
<keyword evidence="2 5" id="KW-0285">Flavoprotein</keyword>
<evidence type="ECO:0000256" key="5">
    <source>
        <dbReference type="PIRNR" id="PIRNR005426"/>
    </source>
</evidence>
<dbReference type="GO" id="GO:0016491">
    <property type="term" value="F:oxidoreductase activity"/>
    <property type="evidence" value="ECO:0007669"/>
    <property type="project" value="UniProtKB-UniRule"/>
</dbReference>
<protein>
    <submittedName>
        <fullName evidence="7">FMN reductase [NAD(P)H]</fullName>
    </submittedName>
</protein>
<keyword evidence="4 5" id="KW-0560">Oxidoreductase</keyword>
<evidence type="ECO:0000256" key="2">
    <source>
        <dbReference type="ARBA" id="ARBA00022630"/>
    </source>
</evidence>
<dbReference type="Gene3D" id="3.40.109.10">
    <property type="entry name" value="NADH Oxidase"/>
    <property type="match status" value="1"/>
</dbReference>
<dbReference type="KEGG" id="pabs:JIR001_21310"/>
<comment type="similarity">
    <text evidence="1 5">Belongs to the flavin oxidoreductase frp family.</text>
</comment>
<reference evidence="7" key="2">
    <citation type="journal article" date="2021" name="Microbiol. Resour. Announc.">
        <title>Complete Genome Sequence of Polycladomyces abyssicola JIR-001T, Isolated from Hemipelagic Sediment in Deep Seawater.</title>
        <authorList>
            <person name="Tsubouchi T."/>
            <person name="Kaneko Y."/>
        </authorList>
    </citation>
    <scope>NUCLEOTIDE SEQUENCE</scope>
    <source>
        <strain evidence="7">JIR-001</strain>
    </source>
</reference>
<organism evidence="7 8">
    <name type="scientific">Polycladomyces abyssicola</name>
    <dbReference type="NCBI Taxonomy" id="1125966"/>
    <lineage>
        <taxon>Bacteria</taxon>
        <taxon>Bacillati</taxon>
        <taxon>Bacillota</taxon>
        <taxon>Bacilli</taxon>
        <taxon>Bacillales</taxon>
        <taxon>Thermoactinomycetaceae</taxon>
        <taxon>Polycladomyces</taxon>
    </lineage>
</organism>
<dbReference type="PIRSF" id="PIRSF005426">
    <property type="entry name" value="Frp"/>
    <property type="match status" value="1"/>
</dbReference>
<dbReference type="PANTHER" id="PTHR43425:SF2">
    <property type="entry name" value="OXYGEN-INSENSITIVE NADPH NITROREDUCTASE"/>
    <property type="match status" value="1"/>
</dbReference>
<evidence type="ECO:0000256" key="3">
    <source>
        <dbReference type="ARBA" id="ARBA00022643"/>
    </source>
</evidence>
<accession>A0A8D5UGM9</accession>
<dbReference type="InterPro" id="IPR016446">
    <property type="entry name" value="Flavin_OxRdtase_Frp"/>
</dbReference>
<dbReference type="Pfam" id="PF00881">
    <property type="entry name" value="Nitroreductase"/>
    <property type="match status" value="1"/>
</dbReference>
<dbReference type="RefSeq" id="WP_212772694.1">
    <property type="nucleotide sequence ID" value="NZ_AP024601.1"/>
</dbReference>
<feature type="domain" description="Nitroreductase" evidence="6">
    <location>
        <begin position="9"/>
        <end position="164"/>
    </location>
</feature>
<evidence type="ECO:0000259" key="6">
    <source>
        <dbReference type="Pfam" id="PF00881"/>
    </source>
</evidence>
<dbReference type="Proteomes" id="UP000677436">
    <property type="component" value="Chromosome"/>
</dbReference>